<dbReference type="Proteomes" id="UP001159405">
    <property type="component" value="Unassembled WGS sequence"/>
</dbReference>
<comment type="caution">
    <text evidence="2">The sequence shown here is derived from an EMBL/GenBank/DDBJ whole genome shotgun (WGS) entry which is preliminary data.</text>
</comment>
<sequence length="219" mass="23980">MAEAGLLYPKLAVFGASGPSGQEVVKQALAKGHSVTAVVRSPDKFTLSHDNLEVVKGDVFQADSLIPILEGKNAVMSCLGFHRGTFFTPTTLYSKSITEIITAMERNGIERLVCITGIYTQNDPANPRWITMLRPFMRSFINDMVLMENTVMKSNLIYTIMRPPILTKGAATDNYMVAEGQFVPNASSSLSRADLAHFMLKSLQSNEWDKKGMAIAGGK</sequence>
<evidence type="ECO:0000313" key="3">
    <source>
        <dbReference type="Proteomes" id="UP001159405"/>
    </source>
</evidence>
<dbReference type="Pfam" id="PF13460">
    <property type="entry name" value="NAD_binding_10"/>
    <property type="match status" value="1"/>
</dbReference>
<proteinExistence type="predicted"/>
<dbReference type="EMBL" id="CALNXK010000091">
    <property type="protein sequence ID" value="CAH3151399.1"/>
    <property type="molecule type" value="Genomic_DNA"/>
</dbReference>
<evidence type="ECO:0000313" key="2">
    <source>
        <dbReference type="EMBL" id="CAH3151399.1"/>
    </source>
</evidence>
<organism evidence="2 3">
    <name type="scientific">Porites lobata</name>
    <dbReference type="NCBI Taxonomy" id="104759"/>
    <lineage>
        <taxon>Eukaryota</taxon>
        <taxon>Metazoa</taxon>
        <taxon>Cnidaria</taxon>
        <taxon>Anthozoa</taxon>
        <taxon>Hexacorallia</taxon>
        <taxon>Scleractinia</taxon>
        <taxon>Fungiina</taxon>
        <taxon>Poritidae</taxon>
        <taxon>Porites</taxon>
    </lineage>
</organism>
<gene>
    <name evidence="2" type="ORF">PLOB_00048565</name>
</gene>
<accession>A0ABN8PV33</accession>
<dbReference type="Gene3D" id="3.40.50.720">
    <property type="entry name" value="NAD(P)-binding Rossmann-like Domain"/>
    <property type="match status" value="1"/>
</dbReference>
<dbReference type="InterPro" id="IPR016040">
    <property type="entry name" value="NAD(P)-bd_dom"/>
</dbReference>
<dbReference type="CDD" id="cd05244">
    <property type="entry name" value="BVR-B_like_SDR_a"/>
    <property type="match status" value="1"/>
</dbReference>
<dbReference type="InterPro" id="IPR051606">
    <property type="entry name" value="Polyketide_Oxido-like"/>
</dbReference>
<protein>
    <recommendedName>
        <fullName evidence="1">NAD(P)-binding domain-containing protein</fullName>
    </recommendedName>
</protein>
<evidence type="ECO:0000259" key="1">
    <source>
        <dbReference type="Pfam" id="PF13460"/>
    </source>
</evidence>
<reference evidence="2 3" key="1">
    <citation type="submission" date="2022-05" db="EMBL/GenBank/DDBJ databases">
        <authorList>
            <consortium name="Genoscope - CEA"/>
            <person name="William W."/>
        </authorList>
    </citation>
    <scope>NUCLEOTIDE SEQUENCE [LARGE SCALE GENOMIC DNA]</scope>
</reference>
<feature type="domain" description="NAD(P)-binding" evidence="1">
    <location>
        <begin position="15"/>
        <end position="205"/>
    </location>
</feature>
<dbReference type="InterPro" id="IPR036291">
    <property type="entry name" value="NAD(P)-bd_dom_sf"/>
</dbReference>
<dbReference type="PANTHER" id="PTHR43355:SF2">
    <property type="entry name" value="FLAVIN REDUCTASE (NADPH)"/>
    <property type="match status" value="1"/>
</dbReference>
<keyword evidence="3" id="KW-1185">Reference proteome</keyword>
<dbReference type="SUPFAM" id="SSF51735">
    <property type="entry name" value="NAD(P)-binding Rossmann-fold domains"/>
    <property type="match status" value="1"/>
</dbReference>
<name>A0ABN8PV33_9CNID</name>
<dbReference type="PANTHER" id="PTHR43355">
    <property type="entry name" value="FLAVIN REDUCTASE (NADPH)"/>
    <property type="match status" value="1"/>
</dbReference>